<dbReference type="Gene3D" id="3.30.565.10">
    <property type="entry name" value="Histidine kinase-like ATPase, C-terminal domain"/>
    <property type="match status" value="1"/>
</dbReference>
<evidence type="ECO:0000256" key="9">
    <source>
        <dbReference type="ARBA" id="ARBA00023012"/>
    </source>
</evidence>
<dbReference type="CDD" id="cd00082">
    <property type="entry name" value="HisKA"/>
    <property type="match status" value="1"/>
</dbReference>
<comment type="subcellular location">
    <subcellularLocation>
        <location evidence="2">Membrane</location>
        <topology evidence="2">Multi-pass membrane protein</topology>
    </subcellularLocation>
</comment>
<keyword evidence="9" id="KW-0902">Two-component regulatory system</keyword>
<name>A0ABU1RW25_9GAMM</name>
<evidence type="ECO:0000256" key="10">
    <source>
        <dbReference type="ARBA" id="ARBA00023136"/>
    </source>
</evidence>
<gene>
    <name evidence="15" type="ORF">J2W94_002405</name>
</gene>
<dbReference type="InterPro" id="IPR050428">
    <property type="entry name" value="TCS_sensor_his_kinase"/>
</dbReference>
<dbReference type="Pfam" id="PF00672">
    <property type="entry name" value="HAMP"/>
    <property type="match status" value="1"/>
</dbReference>
<dbReference type="Pfam" id="PF02518">
    <property type="entry name" value="HATPase_c"/>
    <property type="match status" value="1"/>
</dbReference>
<dbReference type="SUPFAM" id="SSF55874">
    <property type="entry name" value="ATPase domain of HSP90 chaperone/DNA topoisomerase II/histidine kinase"/>
    <property type="match status" value="1"/>
</dbReference>
<evidence type="ECO:0000259" key="14">
    <source>
        <dbReference type="PROSITE" id="PS50885"/>
    </source>
</evidence>
<dbReference type="SMART" id="SM00387">
    <property type="entry name" value="HATPase_c"/>
    <property type="match status" value="1"/>
</dbReference>
<feature type="region of interest" description="Disordered" evidence="11">
    <location>
        <begin position="99"/>
        <end position="129"/>
    </location>
</feature>
<dbReference type="InterPro" id="IPR036097">
    <property type="entry name" value="HisK_dim/P_sf"/>
</dbReference>
<dbReference type="PROSITE" id="PS50885">
    <property type="entry name" value="HAMP"/>
    <property type="match status" value="1"/>
</dbReference>
<reference evidence="15 16" key="1">
    <citation type="submission" date="2023-07" db="EMBL/GenBank/DDBJ databases">
        <title>Sorghum-associated microbial communities from plants grown in Nebraska, USA.</title>
        <authorList>
            <person name="Schachtman D."/>
        </authorList>
    </citation>
    <scope>NUCLEOTIDE SEQUENCE [LARGE SCALE GENOMIC DNA]</scope>
    <source>
        <strain evidence="15 16">BE107</strain>
    </source>
</reference>
<evidence type="ECO:0000313" key="15">
    <source>
        <dbReference type="EMBL" id="MDR6842120.1"/>
    </source>
</evidence>
<keyword evidence="6 12" id="KW-0812">Transmembrane</keyword>
<evidence type="ECO:0000256" key="12">
    <source>
        <dbReference type="SAM" id="Phobius"/>
    </source>
</evidence>
<dbReference type="InterPro" id="IPR003660">
    <property type="entry name" value="HAMP_dom"/>
</dbReference>
<dbReference type="GO" id="GO:0016301">
    <property type="term" value="F:kinase activity"/>
    <property type="evidence" value="ECO:0007669"/>
    <property type="project" value="UniProtKB-KW"/>
</dbReference>
<dbReference type="EMBL" id="JAVDTT010000002">
    <property type="protein sequence ID" value="MDR6842120.1"/>
    <property type="molecule type" value="Genomic_DNA"/>
</dbReference>
<keyword evidence="4" id="KW-0597">Phosphoprotein</keyword>
<dbReference type="Gene3D" id="1.10.287.130">
    <property type="match status" value="1"/>
</dbReference>
<evidence type="ECO:0000256" key="3">
    <source>
        <dbReference type="ARBA" id="ARBA00012438"/>
    </source>
</evidence>
<dbReference type="Proteomes" id="UP001254759">
    <property type="component" value="Unassembled WGS sequence"/>
</dbReference>
<dbReference type="InterPro" id="IPR005467">
    <property type="entry name" value="His_kinase_dom"/>
</dbReference>
<sequence length="453" mass="49517">MGKLFWKICLGLWFGSALLMVGTALLFAMTIERRIPEGVADSLERFGTAAARAVLAAHESGSRRDTSELLNDLERFHGLRMYFLDKNGKDILERQVPSIPPSLRSSRERASDPSGNPQESASNRSLTIPMSTKAGGRYQAVIIFSRPPGPPLDFLLKRLLLPVIVSIFLAGVVSAVAARYLVNPISKLQSAAQRLARGEMDYRIGAALTSRKDEFTALGEDFDRMADQIGRLLASQRQLMLDLSHELRSPLARIKVALELARRQESPDELIDRMDRDADRMDALIGELLLLARLESPDPPANDQSLDLSELIASIVEDAQLESSNSGHFVRTLIAPGLTTVGDRELLTRAIENVLRNALKHTPNGGDIELEASRNGEGILIKVLDSGKGVPEHLIEQLFTPFTHGEGARAGFGLGLAITRAAIIRHGGTVAIRNRSSRSGLEVRLHLPDKAAD</sequence>
<evidence type="ECO:0000256" key="11">
    <source>
        <dbReference type="SAM" id="MobiDB-lite"/>
    </source>
</evidence>
<keyword evidence="10 12" id="KW-0472">Membrane</keyword>
<evidence type="ECO:0000256" key="6">
    <source>
        <dbReference type="ARBA" id="ARBA00022692"/>
    </source>
</evidence>
<dbReference type="SMART" id="SM00388">
    <property type="entry name" value="HisKA"/>
    <property type="match status" value="1"/>
</dbReference>
<evidence type="ECO:0000256" key="8">
    <source>
        <dbReference type="ARBA" id="ARBA00022989"/>
    </source>
</evidence>
<evidence type="ECO:0000256" key="4">
    <source>
        <dbReference type="ARBA" id="ARBA00022553"/>
    </source>
</evidence>
<feature type="domain" description="HAMP" evidence="14">
    <location>
        <begin position="179"/>
        <end position="234"/>
    </location>
</feature>
<evidence type="ECO:0000256" key="1">
    <source>
        <dbReference type="ARBA" id="ARBA00000085"/>
    </source>
</evidence>
<comment type="caution">
    <text evidence="15">The sequence shown here is derived from an EMBL/GenBank/DDBJ whole genome shotgun (WGS) entry which is preliminary data.</text>
</comment>
<evidence type="ECO:0000256" key="7">
    <source>
        <dbReference type="ARBA" id="ARBA00022777"/>
    </source>
</evidence>
<organism evidence="15 16">
    <name type="scientific">Pseudoxanthomonas sacheonensis</name>
    <dbReference type="NCBI Taxonomy" id="443615"/>
    <lineage>
        <taxon>Bacteria</taxon>
        <taxon>Pseudomonadati</taxon>
        <taxon>Pseudomonadota</taxon>
        <taxon>Gammaproteobacteria</taxon>
        <taxon>Lysobacterales</taxon>
        <taxon>Lysobacteraceae</taxon>
        <taxon>Pseudoxanthomonas</taxon>
    </lineage>
</organism>
<keyword evidence="7 15" id="KW-0418">Kinase</keyword>
<proteinExistence type="predicted"/>
<keyword evidence="8 12" id="KW-1133">Transmembrane helix</keyword>
<feature type="domain" description="Histidine kinase" evidence="13">
    <location>
        <begin position="242"/>
        <end position="451"/>
    </location>
</feature>
<dbReference type="InterPro" id="IPR003661">
    <property type="entry name" value="HisK_dim/P_dom"/>
</dbReference>
<evidence type="ECO:0000256" key="5">
    <source>
        <dbReference type="ARBA" id="ARBA00022679"/>
    </source>
</evidence>
<dbReference type="PROSITE" id="PS50109">
    <property type="entry name" value="HIS_KIN"/>
    <property type="match status" value="1"/>
</dbReference>
<dbReference type="PANTHER" id="PTHR45436:SF15">
    <property type="entry name" value="SENSOR HISTIDINE KINASE CUSS"/>
    <property type="match status" value="1"/>
</dbReference>
<accession>A0ABU1RW25</accession>
<dbReference type="SMART" id="SM00304">
    <property type="entry name" value="HAMP"/>
    <property type="match status" value="1"/>
</dbReference>
<evidence type="ECO:0000313" key="16">
    <source>
        <dbReference type="Proteomes" id="UP001254759"/>
    </source>
</evidence>
<evidence type="ECO:0000259" key="13">
    <source>
        <dbReference type="PROSITE" id="PS50109"/>
    </source>
</evidence>
<dbReference type="InterPro" id="IPR036890">
    <property type="entry name" value="HATPase_C_sf"/>
</dbReference>
<dbReference type="CDD" id="cd06225">
    <property type="entry name" value="HAMP"/>
    <property type="match status" value="1"/>
</dbReference>
<dbReference type="SUPFAM" id="SSF47384">
    <property type="entry name" value="Homodimeric domain of signal transducing histidine kinase"/>
    <property type="match status" value="1"/>
</dbReference>
<dbReference type="InterPro" id="IPR004358">
    <property type="entry name" value="Sig_transdc_His_kin-like_C"/>
</dbReference>
<keyword evidence="5" id="KW-0808">Transferase</keyword>
<dbReference type="RefSeq" id="WP_310093555.1">
    <property type="nucleotide sequence ID" value="NZ_JAVDTT010000002.1"/>
</dbReference>
<dbReference type="InterPro" id="IPR003594">
    <property type="entry name" value="HATPase_dom"/>
</dbReference>
<dbReference type="PRINTS" id="PR00344">
    <property type="entry name" value="BCTRLSENSOR"/>
</dbReference>
<dbReference type="PANTHER" id="PTHR45436">
    <property type="entry name" value="SENSOR HISTIDINE KINASE YKOH"/>
    <property type="match status" value="1"/>
</dbReference>
<protein>
    <recommendedName>
        <fullName evidence="3">histidine kinase</fullName>
        <ecNumber evidence="3">2.7.13.3</ecNumber>
    </recommendedName>
</protein>
<feature type="compositionally biased region" description="Polar residues" evidence="11">
    <location>
        <begin position="113"/>
        <end position="129"/>
    </location>
</feature>
<keyword evidence="16" id="KW-1185">Reference proteome</keyword>
<dbReference type="Gene3D" id="6.10.340.10">
    <property type="match status" value="1"/>
</dbReference>
<comment type="catalytic activity">
    <reaction evidence="1">
        <text>ATP + protein L-histidine = ADP + protein N-phospho-L-histidine.</text>
        <dbReference type="EC" id="2.7.13.3"/>
    </reaction>
</comment>
<dbReference type="EC" id="2.7.13.3" evidence="3"/>
<dbReference type="Pfam" id="PF00512">
    <property type="entry name" value="HisKA"/>
    <property type="match status" value="1"/>
</dbReference>
<feature type="transmembrane region" description="Helical" evidence="12">
    <location>
        <begin position="159"/>
        <end position="182"/>
    </location>
</feature>
<evidence type="ECO:0000256" key="2">
    <source>
        <dbReference type="ARBA" id="ARBA00004141"/>
    </source>
</evidence>
<dbReference type="SUPFAM" id="SSF158472">
    <property type="entry name" value="HAMP domain-like"/>
    <property type="match status" value="1"/>
</dbReference>